<evidence type="ECO:0000256" key="9">
    <source>
        <dbReference type="ARBA" id="ARBA00022737"/>
    </source>
</evidence>
<comment type="caution">
    <text evidence="25">The sequence shown here is derived from an EMBL/GenBank/DDBJ whole genome shotgun (WGS) entry which is preliminary data.</text>
</comment>
<evidence type="ECO:0000256" key="17">
    <source>
        <dbReference type="ARBA" id="ARBA00023172"/>
    </source>
</evidence>
<evidence type="ECO:0000256" key="2">
    <source>
        <dbReference type="ARBA" id="ARBA00001946"/>
    </source>
</evidence>
<sequence length="839" mass="92431">MDKHWRVVCGENQQLVEFMGKKRQEMAERPRGISENIEKTLQKACANVCRSKTPIKTLKDFSQIKGVGKWILRLMQEFFGTQSGSSEQEESTNKGKKSKGTKHYVPQKNSVPYALLITLYRGSATGSDFMRKQELIDAAEASGLSRVPIRPELGKGKPGQFGSSPREWYSGWSSMKTLVTKGLVAKSSNPAKYMLTEEGREAAQECLSKSGLVDAIESSIATKRLPIVDLSTISDLECVRADVTGGATMGSVSSSSQNKSVVTKGVMFGSVGSSLQKKSLDVPIVDLSTISDLECVRADVTGGVTMGSVSTSSQNKSVVTKGVMFGSVGSSLHKKSLDVPPESLDRFLRMGYTKEQTLCAFAEVSETSQNKEIASLWPEVLCHLREEQVYNLPLESQKSQKEDFLALSYTSKSRDGHLDLVMTENTRMESGCSGALRITKSSCLTADSSFTLEACSSNAQMELDCRGALHIAKSSCLSADSSLEPCSSTGYPVYKRGLDGSEPNMNIYEGGLDGSEPNMNAYKGGLDGSETNMNNFTMPPLRFGERFEEAYEVILVLDDREHFASHGSRAGKIIENIRSQFKIQIEVSLIFSGHRDIAHSDPSHRNDGKLATITISVVRRLPVGDGIWIARDKQLRNEYVLDFIVERKNVDDLRYSIRDNRYRDQKLRLTRCGLKKLIYMVEGDPNSSEAAESIKTACFTTEILEGFDVQRTSGLGDTLRKYGYLTQAITQHCKLQSAKGQQNSLGVCPTFGDFIRRCQNLDKMTVSDVFAIQLMQVPQVTEELAIAVLDLYPTLISLARAYSLLEGDLCAQEEMLKKQSNNIISGAASKNIFQLVWGS</sequence>
<keyword evidence="26" id="KW-1185">Reference proteome</keyword>
<keyword evidence="9" id="KW-0677">Repeat</keyword>
<dbReference type="GO" id="GO:0003677">
    <property type="term" value="F:DNA binding"/>
    <property type="evidence" value="ECO:0007669"/>
    <property type="project" value="UniProtKB-UniRule"/>
</dbReference>
<dbReference type="InterPro" id="IPR027421">
    <property type="entry name" value="DNA_pol_lamdba_lyase_dom_sf"/>
</dbReference>
<evidence type="ECO:0000256" key="6">
    <source>
        <dbReference type="ARBA" id="ARBA00022618"/>
    </source>
</evidence>
<dbReference type="PANTHER" id="PTHR13451:SF0">
    <property type="entry name" value="CROSSOVER JUNCTION ENDONUCLEASE MUS81"/>
    <property type="match status" value="1"/>
</dbReference>
<keyword evidence="20" id="KW-0469">Meiosis</keyword>
<gene>
    <name evidence="25" type="ORF">RHSIM_Rhsim07G0062200</name>
</gene>
<dbReference type="CDD" id="cd20074">
    <property type="entry name" value="XPF_nuclease_Mus81"/>
    <property type="match status" value="1"/>
</dbReference>
<evidence type="ECO:0000259" key="24">
    <source>
        <dbReference type="SMART" id="SM00891"/>
    </source>
</evidence>
<dbReference type="InterPro" id="IPR042530">
    <property type="entry name" value="EME1/EME2_C"/>
</dbReference>
<protein>
    <recommendedName>
        <fullName evidence="5 22">Crossover junction endonuclease MUS81</fullName>
        <ecNumber evidence="22">3.1.22.-</ecNumber>
    </recommendedName>
</protein>
<dbReference type="Proteomes" id="UP000626092">
    <property type="component" value="Unassembled WGS sequence"/>
</dbReference>
<evidence type="ECO:0000256" key="10">
    <source>
        <dbReference type="ARBA" id="ARBA00022759"/>
    </source>
</evidence>
<reference evidence="25" key="1">
    <citation type="submission" date="2019-11" db="EMBL/GenBank/DDBJ databases">
        <authorList>
            <person name="Liu Y."/>
            <person name="Hou J."/>
            <person name="Li T.-Q."/>
            <person name="Guan C.-H."/>
            <person name="Wu X."/>
            <person name="Wu H.-Z."/>
            <person name="Ling F."/>
            <person name="Zhang R."/>
            <person name="Shi X.-G."/>
            <person name="Ren J.-P."/>
            <person name="Chen E.-F."/>
            <person name="Sun J.-M."/>
        </authorList>
    </citation>
    <scope>NUCLEOTIDE SEQUENCE</scope>
    <source>
        <strain evidence="25">Adult_tree_wgs_1</strain>
        <tissue evidence="25">Leaves</tissue>
    </source>
</reference>
<evidence type="ECO:0000256" key="1">
    <source>
        <dbReference type="ARBA" id="ARBA00001913"/>
    </source>
</evidence>
<dbReference type="EMBL" id="WJXA01000007">
    <property type="protein sequence ID" value="KAF7138818.1"/>
    <property type="molecule type" value="Genomic_DNA"/>
</dbReference>
<dbReference type="Gene3D" id="1.10.10.10">
    <property type="entry name" value="Winged helix-like DNA-binding domain superfamily/Winged helix DNA-binding domain"/>
    <property type="match status" value="1"/>
</dbReference>
<dbReference type="GO" id="GO:0031573">
    <property type="term" value="P:mitotic intra-S DNA damage checkpoint signaling"/>
    <property type="evidence" value="ECO:0007669"/>
    <property type="project" value="TreeGrafter"/>
</dbReference>
<keyword evidence="21" id="KW-0131">Cell cycle</keyword>
<evidence type="ECO:0000256" key="4">
    <source>
        <dbReference type="ARBA" id="ARBA00010015"/>
    </source>
</evidence>
<evidence type="ECO:0000256" key="11">
    <source>
        <dbReference type="ARBA" id="ARBA00022763"/>
    </source>
</evidence>
<keyword evidence="6" id="KW-0132">Cell division</keyword>
<dbReference type="FunFam" id="3.40.50.10130:FF:000005">
    <property type="entry name" value="crossover junction endonuclease MUS81 isoform X1"/>
    <property type="match status" value="1"/>
</dbReference>
<keyword evidence="18 22" id="KW-0234">DNA repair</keyword>
<proteinExistence type="inferred from homology"/>
<evidence type="ECO:0000256" key="8">
    <source>
        <dbReference type="ARBA" id="ARBA00022723"/>
    </source>
</evidence>
<evidence type="ECO:0000256" key="21">
    <source>
        <dbReference type="ARBA" id="ARBA00023306"/>
    </source>
</evidence>
<evidence type="ECO:0000256" key="14">
    <source>
        <dbReference type="ARBA" id="ARBA00022837"/>
    </source>
</evidence>
<dbReference type="InterPro" id="IPR036388">
    <property type="entry name" value="WH-like_DNA-bd_sf"/>
</dbReference>
<dbReference type="GO" id="GO:0051301">
    <property type="term" value="P:cell division"/>
    <property type="evidence" value="ECO:0007669"/>
    <property type="project" value="UniProtKB-KW"/>
</dbReference>
<dbReference type="GO" id="GO:0006308">
    <property type="term" value="P:DNA catabolic process"/>
    <property type="evidence" value="ECO:0007669"/>
    <property type="project" value="UniProtKB-UniRule"/>
</dbReference>
<dbReference type="EC" id="3.1.22.-" evidence="22"/>
<evidence type="ECO:0000256" key="7">
    <source>
        <dbReference type="ARBA" id="ARBA00022722"/>
    </source>
</evidence>
<dbReference type="InterPro" id="IPR047417">
    <property type="entry name" value="WHD_MUS81"/>
</dbReference>
<comment type="subunit">
    <text evidence="22">Interacts with EME1.</text>
</comment>
<dbReference type="InterPro" id="IPR047416">
    <property type="entry name" value="XPF_nuclease_Mus81"/>
</dbReference>
<dbReference type="Pfam" id="PF02732">
    <property type="entry name" value="ERCC4"/>
    <property type="match status" value="1"/>
</dbReference>
<dbReference type="PANTHER" id="PTHR13451">
    <property type="entry name" value="CLASS II CROSSOVER JUNCTION ENDONUCLEASE MUS81"/>
    <property type="match status" value="1"/>
</dbReference>
<dbReference type="SUPFAM" id="SSF52980">
    <property type="entry name" value="Restriction endonuclease-like"/>
    <property type="match status" value="1"/>
</dbReference>
<evidence type="ECO:0000256" key="23">
    <source>
        <dbReference type="SAM" id="MobiDB-lite"/>
    </source>
</evidence>
<keyword evidence="7 22" id="KW-0540">Nuclease</keyword>
<dbReference type="GO" id="GO:0008821">
    <property type="term" value="F:crossover junction DNA endonuclease activity"/>
    <property type="evidence" value="ECO:0007669"/>
    <property type="project" value="UniProtKB-UniRule"/>
</dbReference>
<dbReference type="GO" id="GO:0048476">
    <property type="term" value="C:Holliday junction resolvase complex"/>
    <property type="evidence" value="ECO:0007669"/>
    <property type="project" value="UniProtKB-UniRule"/>
</dbReference>
<dbReference type="GO" id="GO:0000727">
    <property type="term" value="P:double-strand break repair via break-induced replication"/>
    <property type="evidence" value="ECO:0007669"/>
    <property type="project" value="UniProtKB-UniRule"/>
</dbReference>
<comment type="similarity">
    <text evidence="4 22">Belongs to the XPF family.</text>
</comment>
<evidence type="ECO:0000256" key="22">
    <source>
        <dbReference type="RuleBase" id="RU369042"/>
    </source>
</evidence>
<dbReference type="InterPro" id="IPR011335">
    <property type="entry name" value="Restrct_endonuc-II-like"/>
</dbReference>
<feature type="region of interest" description="Disordered" evidence="23">
    <location>
        <begin position="82"/>
        <end position="104"/>
    </location>
</feature>
<dbReference type="GO" id="GO:0048257">
    <property type="term" value="F:3'-flap endonuclease activity"/>
    <property type="evidence" value="ECO:0007669"/>
    <property type="project" value="TreeGrafter"/>
</dbReference>
<accession>A0A834GPH4</accession>
<evidence type="ECO:0000256" key="20">
    <source>
        <dbReference type="ARBA" id="ARBA00023254"/>
    </source>
</evidence>
<evidence type="ECO:0000313" key="25">
    <source>
        <dbReference type="EMBL" id="KAF7138818.1"/>
    </source>
</evidence>
<evidence type="ECO:0000256" key="12">
    <source>
        <dbReference type="ARBA" id="ARBA00022776"/>
    </source>
</evidence>
<dbReference type="Pfam" id="PF21136">
    <property type="entry name" value="WHD_MUS81"/>
    <property type="match status" value="1"/>
</dbReference>
<dbReference type="SMART" id="SM00891">
    <property type="entry name" value="ERCC4"/>
    <property type="match status" value="1"/>
</dbReference>
<evidence type="ECO:0000313" key="26">
    <source>
        <dbReference type="Proteomes" id="UP000626092"/>
    </source>
</evidence>
<keyword evidence="16" id="KW-0238">DNA-binding</keyword>
<dbReference type="OrthoDB" id="5963188at2759"/>
<keyword evidence="8 22" id="KW-0479">Metal-binding</keyword>
<dbReference type="GO" id="GO:0000712">
    <property type="term" value="P:resolution of meiotic recombination intermediates"/>
    <property type="evidence" value="ECO:0007669"/>
    <property type="project" value="TreeGrafter"/>
</dbReference>
<dbReference type="GO" id="GO:0005634">
    <property type="term" value="C:nucleus"/>
    <property type="evidence" value="ECO:0007669"/>
    <property type="project" value="UniProtKB-SubCell"/>
</dbReference>
<evidence type="ECO:0000256" key="16">
    <source>
        <dbReference type="ARBA" id="ARBA00023125"/>
    </source>
</evidence>
<keyword evidence="12" id="KW-0498">Mitosis</keyword>
<organism evidence="25 26">
    <name type="scientific">Rhododendron simsii</name>
    <name type="common">Sims's rhododendron</name>
    <dbReference type="NCBI Taxonomy" id="118357"/>
    <lineage>
        <taxon>Eukaryota</taxon>
        <taxon>Viridiplantae</taxon>
        <taxon>Streptophyta</taxon>
        <taxon>Embryophyta</taxon>
        <taxon>Tracheophyta</taxon>
        <taxon>Spermatophyta</taxon>
        <taxon>Magnoliopsida</taxon>
        <taxon>eudicotyledons</taxon>
        <taxon>Gunneridae</taxon>
        <taxon>Pentapetalae</taxon>
        <taxon>asterids</taxon>
        <taxon>Ericales</taxon>
        <taxon>Ericaceae</taxon>
        <taxon>Ericoideae</taxon>
        <taxon>Rhodoreae</taxon>
        <taxon>Rhododendron</taxon>
    </lineage>
</organism>
<evidence type="ECO:0000256" key="19">
    <source>
        <dbReference type="ARBA" id="ARBA00023242"/>
    </source>
</evidence>
<evidence type="ECO:0000256" key="13">
    <source>
        <dbReference type="ARBA" id="ARBA00022801"/>
    </source>
</evidence>
<keyword evidence="10 22" id="KW-0255">Endonuclease</keyword>
<keyword evidence="13 22" id="KW-0378">Hydrolase</keyword>
<keyword evidence="17 22" id="KW-0233">DNA recombination</keyword>
<comment type="cofactor">
    <cofactor evidence="1">
        <name>Ca(2+)</name>
        <dbReference type="ChEBI" id="CHEBI:29108"/>
    </cofactor>
</comment>
<dbReference type="Gene3D" id="1.10.150.670">
    <property type="entry name" value="Crossover junction endonuclease EME1, DNA-binding domain"/>
    <property type="match status" value="1"/>
</dbReference>
<dbReference type="FunFam" id="1.10.10.10:FF:000307">
    <property type="entry name" value="Crossover junction endonuclease MUS81"/>
    <property type="match status" value="1"/>
</dbReference>
<evidence type="ECO:0000256" key="15">
    <source>
        <dbReference type="ARBA" id="ARBA00022842"/>
    </source>
</evidence>
<dbReference type="GO" id="GO:0046872">
    <property type="term" value="F:metal ion binding"/>
    <property type="evidence" value="ECO:0007669"/>
    <property type="project" value="UniProtKB-UniRule"/>
</dbReference>
<keyword evidence="11 22" id="KW-0227">DNA damage</keyword>
<dbReference type="InterPro" id="IPR006166">
    <property type="entry name" value="ERCC4_domain"/>
</dbReference>
<name>A0A834GPH4_RHOSS</name>
<comment type="subcellular location">
    <subcellularLocation>
        <location evidence="3 22">Nucleus</location>
    </subcellularLocation>
</comment>
<dbReference type="FunFam" id="1.10.150.670:FF:000003">
    <property type="entry name" value="Crossover junction endonuclease MUS81"/>
    <property type="match status" value="1"/>
</dbReference>
<feature type="domain" description="ERCC4" evidence="24">
    <location>
        <begin position="554"/>
        <end position="685"/>
    </location>
</feature>
<keyword evidence="15 22" id="KW-0460">Magnesium</keyword>
<evidence type="ECO:0000256" key="5">
    <source>
        <dbReference type="ARBA" id="ARBA00017114"/>
    </source>
</evidence>
<dbReference type="CDD" id="cd21036">
    <property type="entry name" value="WH_MUS81"/>
    <property type="match status" value="1"/>
</dbReference>
<evidence type="ECO:0000256" key="18">
    <source>
        <dbReference type="ARBA" id="ARBA00023204"/>
    </source>
</evidence>
<keyword evidence="14" id="KW-0106">Calcium</keyword>
<comment type="cofactor">
    <cofactor evidence="2 22">
        <name>Mg(2+)</name>
        <dbReference type="ChEBI" id="CHEBI:18420"/>
    </cofactor>
</comment>
<comment type="function">
    <text evidence="22">Interacts with EME1 to form a DNA structure-specific endonuclease with substrate preference for branched DNA structures with a 5'-end at the branch nick. Typical substrates include 3'-flap structures, D-loops, replication forks and nicked Holliday junctions. May be required in mitosis for the processing of stalled or collapsed replication fork intermediates. May be required in meiosis for the repair of meiosis-specific double strand breaks subsequent to single-end invasion (SEI).</text>
</comment>
<evidence type="ECO:0000256" key="3">
    <source>
        <dbReference type="ARBA" id="ARBA00004123"/>
    </source>
</evidence>
<dbReference type="Gene3D" id="3.40.50.10130">
    <property type="match status" value="1"/>
</dbReference>
<keyword evidence="19 22" id="KW-0539">Nucleus</keyword>
<dbReference type="Gene3D" id="1.10.150.110">
    <property type="entry name" value="DNA polymerase beta, N-terminal domain-like"/>
    <property type="match status" value="1"/>
</dbReference>
<dbReference type="InterPro" id="IPR033309">
    <property type="entry name" value="Mus81"/>
</dbReference>
<dbReference type="AlphaFoldDB" id="A0A834GPH4"/>